<dbReference type="Gene3D" id="3.40.50.80">
    <property type="entry name" value="Nucleotide-binding domain of ferredoxin-NADP reductase (FNR) module"/>
    <property type="match status" value="1"/>
</dbReference>
<evidence type="ECO:0000256" key="2">
    <source>
        <dbReference type="ARBA" id="ARBA00022448"/>
    </source>
</evidence>
<feature type="binding site" evidence="12">
    <location>
        <position position="242"/>
    </location>
    <ligand>
        <name>[2Fe-2S] cluster</name>
        <dbReference type="ChEBI" id="CHEBI:190135"/>
    </ligand>
</feature>
<evidence type="ECO:0000313" key="15">
    <source>
        <dbReference type="EMBL" id="HGQ63830.1"/>
    </source>
</evidence>
<evidence type="ECO:0000256" key="11">
    <source>
        <dbReference type="PIRSR" id="PIRSR006816-1"/>
    </source>
</evidence>
<evidence type="ECO:0000256" key="3">
    <source>
        <dbReference type="ARBA" id="ARBA00022630"/>
    </source>
</evidence>
<feature type="binding site" evidence="12">
    <location>
        <position position="255"/>
    </location>
    <ligand>
        <name>[2Fe-2S] cluster</name>
        <dbReference type="ChEBI" id="CHEBI:190135"/>
    </ligand>
</feature>
<protein>
    <submittedName>
        <fullName evidence="15">Dihydroorotate dehydrogenase electron transfer subunit</fullName>
    </submittedName>
</protein>
<dbReference type="InterPro" id="IPR050353">
    <property type="entry name" value="PyrK_electron_transfer"/>
</dbReference>
<evidence type="ECO:0000313" key="14">
    <source>
        <dbReference type="EMBL" id="HGQ36155.1"/>
    </source>
</evidence>
<comment type="cofactor">
    <cofactor evidence="11">
        <name>FAD</name>
        <dbReference type="ChEBI" id="CHEBI:57692"/>
    </cofactor>
    <text evidence="11">Binds 1 FAD per subunit.</text>
</comment>
<evidence type="ECO:0000256" key="5">
    <source>
        <dbReference type="ARBA" id="ARBA00022723"/>
    </source>
</evidence>
<dbReference type="Gene3D" id="2.10.240.10">
    <property type="entry name" value="Dihydroorotate dehydrogenase, electron transfer subunit"/>
    <property type="match status" value="1"/>
</dbReference>
<dbReference type="SUPFAM" id="SSF52343">
    <property type="entry name" value="Ferredoxin reductase-like, C-terminal NADP-linked domain"/>
    <property type="match status" value="1"/>
</dbReference>
<dbReference type="Gene3D" id="2.40.30.10">
    <property type="entry name" value="Translation factors"/>
    <property type="match status" value="1"/>
</dbReference>
<evidence type="ECO:0000256" key="6">
    <source>
        <dbReference type="ARBA" id="ARBA00022827"/>
    </source>
</evidence>
<keyword evidence="7" id="KW-0249">Electron transport</keyword>
<evidence type="ECO:0000259" key="13">
    <source>
        <dbReference type="PROSITE" id="PS51384"/>
    </source>
</evidence>
<evidence type="ECO:0000256" key="12">
    <source>
        <dbReference type="PIRSR" id="PIRSR006816-2"/>
    </source>
</evidence>
<dbReference type="InterPro" id="IPR006058">
    <property type="entry name" value="2Fe2S_fd_BS"/>
</dbReference>
<dbReference type="PIRSF" id="PIRSF006816">
    <property type="entry name" value="Cyc3_hyd_g"/>
    <property type="match status" value="1"/>
</dbReference>
<evidence type="ECO:0000256" key="1">
    <source>
        <dbReference type="ARBA" id="ARBA00006422"/>
    </source>
</evidence>
<evidence type="ECO:0000256" key="10">
    <source>
        <dbReference type="ARBA" id="ARBA00034078"/>
    </source>
</evidence>
<dbReference type="GO" id="GO:0050660">
    <property type="term" value="F:flavin adenine dinucleotide binding"/>
    <property type="evidence" value="ECO:0007669"/>
    <property type="project" value="InterPro"/>
</dbReference>
<dbReference type="EMBL" id="DTCK01000036">
    <property type="protein sequence ID" value="HGQ36155.1"/>
    <property type="molecule type" value="Genomic_DNA"/>
</dbReference>
<dbReference type="InterPro" id="IPR017938">
    <property type="entry name" value="Riboflavin_synthase-like_b-brl"/>
</dbReference>
<organism evidence="15">
    <name type="scientific">Ignisphaera aggregans</name>
    <dbReference type="NCBI Taxonomy" id="334771"/>
    <lineage>
        <taxon>Archaea</taxon>
        <taxon>Thermoproteota</taxon>
        <taxon>Thermoprotei</taxon>
        <taxon>Desulfurococcales</taxon>
        <taxon>Desulfurococcaceae</taxon>
        <taxon>Ignisphaera</taxon>
    </lineage>
</organism>
<dbReference type="InterPro" id="IPR019480">
    <property type="entry name" value="Dihydroorotate_DH_Fe-S-bd"/>
</dbReference>
<comment type="cofactor">
    <cofactor evidence="12">
        <name>[2Fe-2S] cluster</name>
        <dbReference type="ChEBI" id="CHEBI:190135"/>
    </cofactor>
    <text evidence="12">Binds 1 [2Fe-2S] cluster per subunit.</text>
</comment>
<evidence type="ECO:0000256" key="4">
    <source>
        <dbReference type="ARBA" id="ARBA00022714"/>
    </source>
</evidence>
<feature type="binding site" evidence="12">
    <location>
        <position position="237"/>
    </location>
    <ligand>
        <name>[2Fe-2S] cluster</name>
        <dbReference type="ChEBI" id="CHEBI:190135"/>
    </ligand>
</feature>
<dbReference type="GO" id="GO:0016491">
    <property type="term" value="F:oxidoreductase activity"/>
    <property type="evidence" value="ECO:0007669"/>
    <property type="project" value="InterPro"/>
</dbReference>
<dbReference type="InterPro" id="IPR017927">
    <property type="entry name" value="FAD-bd_FR_type"/>
</dbReference>
<evidence type="ECO:0000256" key="7">
    <source>
        <dbReference type="ARBA" id="ARBA00022982"/>
    </source>
</evidence>
<gene>
    <name evidence="15" type="ORF">ENU08_01100</name>
    <name evidence="14" type="ORF">ENU41_05705</name>
</gene>
<feature type="binding site" evidence="11">
    <location>
        <begin position="92"/>
        <end position="93"/>
    </location>
    <ligand>
        <name>FAD</name>
        <dbReference type="ChEBI" id="CHEBI:57692"/>
    </ligand>
</feature>
<dbReference type="GO" id="GO:0046872">
    <property type="term" value="F:metal ion binding"/>
    <property type="evidence" value="ECO:0007669"/>
    <property type="project" value="UniProtKB-KW"/>
</dbReference>
<keyword evidence="2" id="KW-0813">Transport</keyword>
<keyword evidence="9 12" id="KW-0411">Iron-sulfur</keyword>
<dbReference type="InterPro" id="IPR037117">
    <property type="entry name" value="Dihydroorotate_DH_ele_sf"/>
</dbReference>
<sequence length="276" mass="30830">MRLLWNSDFKKRYTEAGKEIIYMSVNPAKVLEVKRVAKDVYYILVEPLYGIDDVQPFNFFMVWVPRVDEIPLSIAYFKNNFFAFLFKVKGLGTKTLSDIVLGQFIGLKGPLGRGFTVHDDSKNILVIAGGIGIAPIPLFIGMSRFKKLDVIWGAKSSDELFNLNELFPDISGRYSLIIATEDCSYGVCGTVLEALKTVDLDAYDVMVAVGPTLMLRKICEYLNSEKAYVALETMVKCGIGVCGSCYIKSSSKLLCRDGPVFKCDEVNEHLRAYSNS</sequence>
<comment type="cofactor">
    <cofactor evidence="10">
        <name>[2Fe-2S] cluster</name>
        <dbReference type="ChEBI" id="CHEBI:190135"/>
    </cofactor>
</comment>
<feature type="binding site" evidence="12">
    <location>
        <position position="245"/>
    </location>
    <ligand>
        <name>[2Fe-2S] cluster</name>
        <dbReference type="ChEBI" id="CHEBI:190135"/>
    </ligand>
</feature>
<keyword evidence="5 12" id="KW-0479">Metal-binding</keyword>
<dbReference type="PANTHER" id="PTHR43513:SF3">
    <property type="entry name" value="DIHYDROOROTATE DEHYDROGENASE B (NAD(+)), ELECTRON TRANSFER SUBUNIT-RELATED"/>
    <property type="match status" value="1"/>
</dbReference>
<dbReference type="PROSITE" id="PS00197">
    <property type="entry name" value="2FE2S_FER_1"/>
    <property type="match status" value="1"/>
</dbReference>
<reference evidence="15" key="1">
    <citation type="journal article" date="2020" name="mSystems">
        <title>Genome- and Community-Level Interaction Insights into Carbon Utilization and Element Cycling Functions of Hydrothermarchaeota in Hydrothermal Sediment.</title>
        <authorList>
            <person name="Zhou Z."/>
            <person name="Liu Y."/>
            <person name="Xu W."/>
            <person name="Pan J."/>
            <person name="Luo Z.H."/>
            <person name="Li M."/>
        </authorList>
    </citation>
    <scope>NUCLEOTIDE SEQUENCE [LARGE SCALE GENOMIC DNA]</scope>
    <source>
        <strain evidence="15">SpSt-637</strain>
        <strain evidence="14">SpSt-667</strain>
    </source>
</reference>
<dbReference type="InterPro" id="IPR012165">
    <property type="entry name" value="Cyt_c3_hydrogenase_gsu"/>
</dbReference>
<comment type="similarity">
    <text evidence="1">Belongs to the PyrK family.</text>
</comment>
<dbReference type="Pfam" id="PF10418">
    <property type="entry name" value="DHODB_Fe-S_bind"/>
    <property type="match status" value="1"/>
</dbReference>
<dbReference type="PROSITE" id="PS51384">
    <property type="entry name" value="FAD_FR"/>
    <property type="match status" value="1"/>
</dbReference>
<dbReference type="EMBL" id="DTBD01000008">
    <property type="protein sequence ID" value="HGQ63830.1"/>
    <property type="molecule type" value="Genomic_DNA"/>
</dbReference>
<dbReference type="SUPFAM" id="SSF63380">
    <property type="entry name" value="Riboflavin synthase domain-like"/>
    <property type="match status" value="1"/>
</dbReference>
<keyword evidence="8 12" id="KW-0408">Iron</keyword>
<proteinExistence type="inferred from homology"/>
<dbReference type="GO" id="GO:0051537">
    <property type="term" value="F:2 iron, 2 sulfur cluster binding"/>
    <property type="evidence" value="ECO:0007669"/>
    <property type="project" value="UniProtKB-KW"/>
</dbReference>
<keyword evidence="3 11" id="KW-0285">Flavoprotein</keyword>
<accession>A0A7C4NNU2</accession>
<dbReference type="PANTHER" id="PTHR43513">
    <property type="entry name" value="DIHYDROOROTATE DEHYDROGENASE B (NAD(+)), ELECTRON TRANSFER SUBUNIT"/>
    <property type="match status" value="1"/>
</dbReference>
<evidence type="ECO:0000256" key="9">
    <source>
        <dbReference type="ARBA" id="ARBA00023014"/>
    </source>
</evidence>
<evidence type="ECO:0000256" key="8">
    <source>
        <dbReference type="ARBA" id="ARBA00023004"/>
    </source>
</evidence>
<name>A0A7C4NNU2_9CREN</name>
<comment type="caution">
    <text evidence="15">The sequence shown here is derived from an EMBL/GenBank/DDBJ whole genome shotgun (WGS) entry which is preliminary data.</text>
</comment>
<dbReference type="GO" id="GO:0006221">
    <property type="term" value="P:pyrimidine nucleotide biosynthetic process"/>
    <property type="evidence" value="ECO:0007669"/>
    <property type="project" value="InterPro"/>
</dbReference>
<keyword evidence="6 11" id="KW-0274">FAD</keyword>
<dbReference type="InterPro" id="IPR039261">
    <property type="entry name" value="FNR_nucleotide-bd"/>
</dbReference>
<keyword evidence="4 12" id="KW-0001">2Fe-2S</keyword>
<feature type="domain" description="FAD-binding FR-type" evidence="13">
    <location>
        <begin position="23"/>
        <end position="117"/>
    </location>
</feature>
<dbReference type="AlphaFoldDB" id="A0A7C4NNU2"/>